<dbReference type="InterPro" id="IPR047112">
    <property type="entry name" value="RecG/Mfd"/>
</dbReference>
<dbReference type="SUPFAM" id="SSF143517">
    <property type="entry name" value="TRCF domain-like"/>
    <property type="match status" value="1"/>
</dbReference>
<protein>
    <recommendedName>
        <fullName evidence="12 13">Transcription-repair-coupling factor</fullName>
        <shortName evidence="13">TRCF</shortName>
        <ecNumber evidence="13">3.6.4.-</ecNumber>
    </recommendedName>
</protein>
<keyword evidence="4 13" id="KW-0227">DNA damage</keyword>
<gene>
    <name evidence="13 17" type="primary">mfd</name>
    <name evidence="17" type="ORF">ERS852425_01460</name>
</gene>
<evidence type="ECO:0000256" key="11">
    <source>
        <dbReference type="ARBA" id="ARBA00061399"/>
    </source>
</evidence>
<dbReference type="EC" id="3.6.4.-" evidence="13"/>
<reference evidence="17 18" key="1">
    <citation type="submission" date="2015-09" db="EMBL/GenBank/DDBJ databases">
        <authorList>
            <consortium name="Pathogen Informatics"/>
        </authorList>
    </citation>
    <scope>NUCLEOTIDE SEQUENCE [LARGE SCALE GENOMIC DNA]</scope>
    <source>
        <strain evidence="17 18">2789STDY5608868</strain>
    </source>
</reference>
<dbReference type="InterPro" id="IPR037235">
    <property type="entry name" value="TRCF-like_C_D7"/>
</dbReference>
<dbReference type="InterPro" id="IPR003711">
    <property type="entry name" value="CarD-like/TRCF_RID"/>
</dbReference>
<dbReference type="InterPro" id="IPR001650">
    <property type="entry name" value="Helicase_C-like"/>
</dbReference>
<dbReference type="SMART" id="SM01058">
    <property type="entry name" value="CarD_TRCF"/>
    <property type="match status" value="1"/>
</dbReference>
<keyword evidence="5 13" id="KW-0378">Hydrolase</keyword>
<dbReference type="PROSITE" id="PS51194">
    <property type="entry name" value="HELICASE_CTER"/>
    <property type="match status" value="1"/>
</dbReference>
<accession>A0A173SNP7</accession>
<evidence type="ECO:0000256" key="8">
    <source>
        <dbReference type="ARBA" id="ARBA00023125"/>
    </source>
</evidence>
<dbReference type="InterPro" id="IPR014001">
    <property type="entry name" value="Helicase_ATP-bd"/>
</dbReference>
<dbReference type="GO" id="GO:0003684">
    <property type="term" value="F:damaged DNA binding"/>
    <property type="evidence" value="ECO:0007669"/>
    <property type="project" value="InterPro"/>
</dbReference>
<dbReference type="Pfam" id="PF00271">
    <property type="entry name" value="Helicase_C"/>
    <property type="match status" value="1"/>
</dbReference>
<evidence type="ECO:0000256" key="4">
    <source>
        <dbReference type="ARBA" id="ARBA00022763"/>
    </source>
</evidence>
<evidence type="ECO:0000259" key="15">
    <source>
        <dbReference type="PROSITE" id="PS51192"/>
    </source>
</evidence>
<feature type="coiled-coil region" evidence="14">
    <location>
        <begin position="237"/>
        <end position="280"/>
    </location>
</feature>
<dbReference type="GO" id="GO:0000716">
    <property type="term" value="P:transcription-coupled nucleotide-excision repair, DNA damage recognition"/>
    <property type="evidence" value="ECO:0007669"/>
    <property type="project" value="UniProtKB-UniRule"/>
</dbReference>
<dbReference type="Gene3D" id="3.40.50.300">
    <property type="entry name" value="P-loop containing nucleotide triphosphate hydrolases"/>
    <property type="match status" value="2"/>
</dbReference>
<dbReference type="Proteomes" id="UP000095598">
    <property type="component" value="Unassembled WGS sequence"/>
</dbReference>
<dbReference type="Pfam" id="PF03461">
    <property type="entry name" value="TRCF"/>
    <property type="match status" value="1"/>
</dbReference>
<evidence type="ECO:0000256" key="5">
    <source>
        <dbReference type="ARBA" id="ARBA00022801"/>
    </source>
</evidence>
<dbReference type="SUPFAM" id="SSF141259">
    <property type="entry name" value="CarD-like"/>
    <property type="match status" value="1"/>
</dbReference>
<keyword evidence="8 13" id="KW-0238">DNA-binding</keyword>
<dbReference type="Gene3D" id="3.90.1150.50">
    <property type="entry name" value="Transcription-repair-coupling factor, D7 domain"/>
    <property type="match status" value="1"/>
</dbReference>
<evidence type="ECO:0000256" key="7">
    <source>
        <dbReference type="ARBA" id="ARBA00022840"/>
    </source>
</evidence>
<dbReference type="InterPro" id="IPR041471">
    <property type="entry name" value="UvrB_inter"/>
</dbReference>
<comment type="subcellular location">
    <subcellularLocation>
        <location evidence="1 13">Cytoplasm</location>
    </subcellularLocation>
</comment>
<evidence type="ECO:0000259" key="16">
    <source>
        <dbReference type="PROSITE" id="PS51194"/>
    </source>
</evidence>
<dbReference type="HAMAP" id="MF_00969">
    <property type="entry name" value="TRCF"/>
    <property type="match status" value="1"/>
</dbReference>
<feature type="domain" description="Helicase C-terminal" evidence="16">
    <location>
        <begin position="812"/>
        <end position="978"/>
    </location>
</feature>
<evidence type="ECO:0000256" key="1">
    <source>
        <dbReference type="ARBA" id="ARBA00004496"/>
    </source>
</evidence>
<comment type="similarity">
    <text evidence="11 13">In the C-terminal section; belongs to the helicase family. RecG subfamily.</text>
</comment>
<evidence type="ECO:0000256" key="12">
    <source>
        <dbReference type="ARBA" id="ARBA00070128"/>
    </source>
</evidence>
<dbReference type="NCBIfam" id="TIGR00580">
    <property type="entry name" value="mfd"/>
    <property type="match status" value="1"/>
</dbReference>
<evidence type="ECO:0000256" key="13">
    <source>
        <dbReference type="HAMAP-Rule" id="MF_00969"/>
    </source>
</evidence>
<dbReference type="Gene3D" id="3.40.50.11180">
    <property type="match status" value="1"/>
</dbReference>
<proteinExistence type="inferred from homology"/>
<dbReference type="Pfam" id="PF00270">
    <property type="entry name" value="DEAD"/>
    <property type="match status" value="1"/>
</dbReference>
<dbReference type="Pfam" id="PF02559">
    <property type="entry name" value="CarD_TRCF_RID"/>
    <property type="match status" value="1"/>
</dbReference>
<dbReference type="CDD" id="cd17991">
    <property type="entry name" value="DEXHc_TRCF"/>
    <property type="match status" value="1"/>
</dbReference>
<dbReference type="PANTHER" id="PTHR47964">
    <property type="entry name" value="ATP-DEPENDENT DNA HELICASE HOMOLOG RECG, CHLOROPLASTIC"/>
    <property type="match status" value="1"/>
</dbReference>
<evidence type="ECO:0000256" key="3">
    <source>
        <dbReference type="ARBA" id="ARBA00022741"/>
    </source>
</evidence>
<keyword evidence="3 13" id="KW-0547">Nucleotide-binding</keyword>
<keyword evidence="6" id="KW-0347">Helicase</keyword>
<keyword evidence="7 13" id="KW-0067">ATP-binding</keyword>
<dbReference type="GO" id="GO:0016787">
    <property type="term" value="F:hydrolase activity"/>
    <property type="evidence" value="ECO:0007669"/>
    <property type="project" value="UniProtKB-KW"/>
</dbReference>
<evidence type="ECO:0000256" key="9">
    <source>
        <dbReference type="ARBA" id="ARBA00023204"/>
    </source>
</evidence>
<dbReference type="AlphaFoldDB" id="A0A173SNP7"/>
<dbReference type="PROSITE" id="PS51192">
    <property type="entry name" value="HELICASE_ATP_BIND_1"/>
    <property type="match status" value="1"/>
</dbReference>
<dbReference type="FunFam" id="3.40.50.300:FF:000546">
    <property type="entry name" value="Transcription-repair-coupling factor"/>
    <property type="match status" value="1"/>
</dbReference>
<dbReference type="EMBL" id="CYXT01000009">
    <property type="protein sequence ID" value="CUM91993.1"/>
    <property type="molecule type" value="Genomic_DNA"/>
</dbReference>
<dbReference type="RefSeq" id="WP_055258474.1">
    <property type="nucleotide sequence ID" value="NZ_CYXT01000009.1"/>
</dbReference>
<dbReference type="InterPro" id="IPR027417">
    <property type="entry name" value="P-loop_NTPase"/>
</dbReference>
<dbReference type="InterPro" id="IPR005118">
    <property type="entry name" value="TRCF_C"/>
</dbReference>
<keyword evidence="9 13" id="KW-0234">DNA repair</keyword>
<evidence type="ECO:0000256" key="2">
    <source>
        <dbReference type="ARBA" id="ARBA00022490"/>
    </source>
</evidence>
<organism evidence="17 18">
    <name type="scientific">Anaerostipes hadrus</name>
    <dbReference type="NCBI Taxonomy" id="649756"/>
    <lineage>
        <taxon>Bacteria</taxon>
        <taxon>Bacillati</taxon>
        <taxon>Bacillota</taxon>
        <taxon>Clostridia</taxon>
        <taxon>Lachnospirales</taxon>
        <taxon>Lachnospiraceae</taxon>
        <taxon>Anaerostipes</taxon>
    </lineage>
</organism>
<dbReference type="SUPFAM" id="SSF52540">
    <property type="entry name" value="P-loop containing nucleoside triphosphate hydrolases"/>
    <property type="match status" value="3"/>
</dbReference>
<evidence type="ECO:0000313" key="18">
    <source>
        <dbReference type="Proteomes" id="UP000095598"/>
    </source>
</evidence>
<dbReference type="Gene3D" id="2.40.10.170">
    <property type="match status" value="1"/>
</dbReference>
<dbReference type="InterPro" id="IPR004576">
    <property type="entry name" value="Mfd"/>
</dbReference>
<feature type="domain" description="Helicase ATP-binding" evidence="15">
    <location>
        <begin position="642"/>
        <end position="803"/>
    </location>
</feature>
<sequence length="1173" mass="135252">MLEHILKDDSVYRQLKDEIEDYCGPVLVSGCTDTAKWHLTSLIGNHKKKQFKIIIVPDENKARQWVEASHFFGEKVQYIPAKDPLFYTADVHGNAIARDRMLAIKKIVDDKCGTFVMTIDAVMDQVVPLSDIKNHKMTFKMGEALEEATVAEEFVARGYEKAPFVEAPGEFAVRGGIIDIFPYTQESPYRIELWGDEIDSIRSFDKESQRSIEEVDTLTIYPASEIILNQPRIEHGLRNMEEDYEKLSQKFKKEKKYDQEARLRKEMDRVREELRELHMLIGVEGYLPYFYENTECILDYFPEESMIYMDEPKHIRERADAFYLEFSESMKSRLEGGYLLPKQANTVTDYESILYQIEKHKMLCYSILSAEINDFRVARTLFMDTKSIQSYNNSFEQLVKDLTKYQSKDYRIVVASPSVTRAKRLSSDLRENGLVVTYDKDLKYGVEAGQIVVTAGKLLTGIEYPAAKWVLISEGDIFKGREEKKRRKKEKKKQGEKIRSFADINIGDYVVHEKHGVGIYRGIEKITTDGVEKDYISIEYQGGDNLFILASALDQIAKYASANARKPKLHKLGGNEWKKTKTRVKGQVKDIAEELVQLYALRQAKEGYVYDKDTVWQKEFEELFPYDETQDQLNAIDDTKRDMESKKIMDRLICGDVGYGKTEVAIRAAFKAVDNGKQVAYLVPTTILAQQHYNTFAQRFHDYPITVRMMSRFCTAKEQKETIEGLKNGTVDVVIGTHRLLSKDMQYKNLGLLVIDEEQRFGVTHKEKIKTMKKDVDVLSLSATPIPRTLHMSLIGIRDMSVLEEPPHDRRAIQTYVMEYNEELVKEAVYREMTRGGQVYYVYNRVNNIAEVTAELQRLLPDAKVAFAHGQMKERELEEIMMGFMNHEIDVLVSTTIIETGLDIPNVNTMIIHDANQLGLSQLYQLRGRVGRSNRNAFAFLMYKKNTLLKETAEKRLQAIREFTDLGSGYKIAMRDLEIRGAGNLLGQAQSGHMEAVGYDLYCKMLNEAVLRLKGELKDEDEFDTTLDLDINAFIPSTYVYNEYQKLELYKRISSIESKDEMEDMTDELIDRFGEMPKAVYNLLYVAYLKSLAHHAYMTDVKQKGEKISFEMKPDAAVDVEKIPAILEEYKRELSFQAGKNPTFVLDLSKTKKVKQLEKIEHCVNSLNSLIIR</sequence>
<name>A0A173SNP7_ANAHA</name>
<evidence type="ECO:0000256" key="14">
    <source>
        <dbReference type="SAM" id="Coils"/>
    </source>
</evidence>
<evidence type="ECO:0000313" key="17">
    <source>
        <dbReference type="EMBL" id="CUM91993.1"/>
    </source>
</evidence>
<dbReference type="Pfam" id="PF17757">
    <property type="entry name" value="UvrB_inter"/>
    <property type="match status" value="1"/>
</dbReference>
<evidence type="ECO:0000256" key="10">
    <source>
        <dbReference type="ARBA" id="ARBA00061104"/>
    </source>
</evidence>
<dbReference type="SMART" id="SM00487">
    <property type="entry name" value="DEXDc"/>
    <property type="match status" value="1"/>
</dbReference>
<comment type="function">
    <text evidence="13">Couples transcription and DNA repair by recognizing RNA polymerase (RNAP) stalled at DNA lesions. Mediates ATP-dependent release of RNAP and its truncated transcript from the DNA, and recruitment of nucleotide excision repair machinery to the damaged site.</text>
</comment>
<keyword evidence="2 13" id="KW-0963">Cytoplasm</keyword>
<dbReference type="PANTHER" id="PTHR47964:SF1">
    <property type="entry name" value="ATP-DEPENDENT DNA HELICASE HOMOLOG RECG, CHLOROPLASTIC"/>
    <property type="match status" value="1"/>
</dbReference>
<dbReference type="GO" id="GO:0003678">
    <property type="term" value="F:DNA helicase activity"/>
    <property type="evidence" value="ECO:0007669"/>
    <property type="project" value="TreeGrafter"/>
</dbReference>
<dbReference type="GO" id="GO:0005524">
    <property type="term" value="F:ATP binding"/>
    <property type="evidence" value="ECO:0007669"/>
    <property type="project" value="UniProtKB-UniRule"/>
</dbReference>
<dbReference type="SMART" id="SM00982">
    <property type="entry name" value="TRCF"/>
    <property type="match status" value="1"/>
</dbReference>
<dbReference type="SMART" id="SM00490">
    <property type="entry name" value="HELICc"/>
    <property type="match status" value="1"/>
</dbReference>
<comment type="similarity">
    <text evidence="10 13">In the N-terminal section; belongs to the UvrB family.</text>
</comment>
<dbReference type="InterPro" id="IPR011545">
    <property type="entry name" value="DEAD/DEAH_box_helicase_dom"/>
</dbReference>
<dbReference type="InterPro" id="IPR036101">
    <property type="entry name" value="CarD-like/TRCF_RID_sf"/>
</dbReference>
<keyword evidence="14" id="KW-0175">Coiled coil</keyword>
<dbReference type="Gene3D" id="3.30.2060.10">
    <property type="entry name" value="Penicillin-binding protein 1b domain"/>
    <property type="match status" value="1"/>
</dbReference>
<dbReference type="GO" id="GO:0006355">
    <property type="term" value="P:regulation of DNA-templated transcription"/>
    <property type="evidence" value="ECO:0007669"/>
    <property type="project" value="UniProtKB-UniRule"/>
</dbReference>
<dbReference type="GO" id="GO:0005737">
    <property type="term" value="C:cytoplasm"/>
    <property type="evidence" value="ECO:0007669"/>
    <property type="project" value="UniProtKB-SubCell"/>
</dbReference>
<evidence type="ECO:0000256" key="6">
    <source>
        <dbReference type="ARBA" id="ARBA00022806"/>
    </source>
</evidence>